<accession>A0A4P9X420</accession>
<dbReference type="InterPro" id="IPR007268">
    <property type="entry name" value="Rad9/Ddc1"/>
</dbReference>
<feature type="compositionally biased region" description="Low complexity" evidence="1">
    <location>
        <begin position="757"/>
        <end position="769"/>
    </location>
</feature>
<reference evidence="3" key="1">
    <citation type="journal article" date="2018" name="Nat. Microbiol.">
        <title>Leveraging single-cell genomics to expand the fungal tree of life.</title>
        <authorList>
            <person name="Ahrendt S.R."/>
            <person name="Quandt C.A."/>
            <person name="Ciobanu D."/>
            <person name="Clum A."/>
            <person name="Salamov A."/>
            <person name="Andreopoulos B."/>
            <person name="Cheng J.F."/>
            <person name="Woyke T."/>
            <person name="Pelin A."/>
            <person name="Henrissat B."/>
            <person name="Reynolds N.K."/>
            <person name="Benny G.L."/>
            <person name="Smith M.E."/>
            <person name="James T.Y."/>
            <person name="Grigoriev I.V."/>
        </authorList>
    </citation>
    <scope>NUCLEOTIDE SEQUENCE [LARGE SCALE GENOMIC DNA]</scope>
    <source>
        <strain evidence="3">ATCC 52028</strain>
    </source>
</reference>
<dbReference type="GO" id="GO:0030896">
    <property type="term" value="C:checkpoint clamp complex"/>
    <property type="evidence" value="ECO:0007669"/>
    <property type="project" value="InterPro"/>
</dbReference>
<organism evidence="2 3">
    <name type="scientific">Caulochytrium protostelioides</name>
    <dbReference type="NCBI Taxonomy" id="1555241"/>
    <lineage>
        <taxon>Eukaryota</taxon>
        <taxon>Fungi</taxon>
        <taxon>Fungi incertae sedis</taxon>
        <taxon>Chytridiomycota</taxon>
        <taxon>Chytridiomycota incertae sedis</taxon>
        <taxon>Chytridiomycetes</taxon>
        <taxon>Caulochytriales</taxon>
        <taxon>Caulochytriaceae</taxon>
        <taxon>Caulochytrium</taxon>
    </lineage>
</organism>
<dbReference type="Gene3D" id="3.70.10.10">
    <property type="match status" value="2"/>
</dbReference>
<feature type="compositionally biased region" description="Pro residues" evidence="1">
    <location>
        <begin position="496"/>
        <end position="507"/>
    </location>
</feature>
<dbReference type="GO" id="GO:0031573">
    <property type="term" value="P:mitotic intra-S DNA damage checkpoint signaling"/>
    <property type="evidence" value="ECO:0007669"/>
    <property type="project" value="TreeGrafter"/>
</dbReference>
<dbReference type="PANTHER" id="PTHR15237:SF0">
    <property type="entry name" value="CELL CYCLE CHECKPOINT CONTROL PROTEIN"/>
    <property type="match status" value="1"/>
</dbReference>
<dbReference type="Pfam" id="PF04139">
    <property type="entry name" value="Rad9"/>
    <property type="match status" value="1"/>
</dbReference>
<dbReference type="EMBL" id="ML014257">
    <property type="protein sequence ID" value="RKO99780.1"/>
    <property type="molecule type" value="Genomic_DNA"/>
</dbReference>
<name>A0A4P9X420_9FUNG</name>
<evidence type="ECO:0000313" key="2">
    <source>
        <dbReference type="EMBL" id="RKO99780.1"/>
    </source>
</evidence>
<feature type="compositionally biased region" description="Low complexity" evidence="1">
    <location>
        <begin position="454"/>
        <end position="464"/>
    </location>
</feature>
<feature type="compositionally biased region" description="Low complexity" evidence="1">
    <location>
        <begin position="682"/>
        <end position="699"/>
    </location>
</feature>
<proteinExistence type="predicted"/>
<feature type="region of interest" description="Disordered" evidence="1">
    <location>
        <begin position="69"/>
        <end position="130"/>
    </location>
</feature>
<dbReference type="Proteomes" id="UP000274922">
    <property type="component" value="Unassembled WGS sequence"/>
</dbReference>
<dbReference type="GO" id="GO:0071479">
    <property type="term" value="P:cellular response to ionizing radiation"/>
    <property type="evidence" value="ECO:0007669"/>
    <property type="project" value="TreeGrafter"/>
</dbReference>
<feature type="compositionally biased region" description="Basic and acidic residues" evidence="1">
    <location>
        <begin position="777"/>
        <end position="798"/>
    </location>
</feature>
<sequence length="842" mass="88141">MECQLEPSQVAQFARLLACLQRLGEHITIEPGYDRLYLFTHNGSFSSFAFLTLLPGFFAQYHYTGAQPPAPAANTQGPPPASQQLNPVPPLAPGSQATRVTGYNDDDASQRPRPPASQSHGRPPGGPGGRSFRFPALALTRLFRQKSQLEALRRCTMTLLSVADGHDDDAMVLTMACSGGVTKVYRFVYAVADGLRALYSKSASPNAWTVSPGVLAVWLQHFDSRLDDVTMMCEAASTDLPVRGRQLPIAQAGGRRHLKSVRRVKFKSHTEGGGRGGGGIAGDGGGGGGGGDGEADAASLPRRRLGTQLVVDPSEFDVFRVQTDVSLTFSIRDFRTILSFAERMEERLSAYFDVDGSPIVFGIKASDLLYEADFILGTLNPSHAPPDMVTEDGEIMTDQQGVNSQSHHPPPPLPLPVPSTSGFETRPRRPSRYEPPPPAARPAPRPIAEEDEAAASQATSTGASYGDGGGGFDLTAAVAAAATRSPSSVSPVSSVFPPPAAPHPYPRPMTIASQDTEASARSPRTGATTREAEDAVMADLASGSADGTGAPPSLPPLEREDAPLQPSHSAVLVADDFRTGSDRWGAAVPLTPTPAPTAPSITIVEASPTPAAGARSFPATAATVVGSTPRGRDGGSDRVGHVAPSPAVEVVDVEVDEVAASPTYRDESSDPHIPNGLSMGTAPLARAAGAARPRVVALPHHIAPSLRPSVGLSHPHLLTDGDDPIDGMDDDQQSIGTHDGGFSADAGLDDVVPASQPRRGAATGAARSGPPAPQSFKDQDKDKDKGDAVGDHDDRGSGDEEGIDDEERDGPPSKRRAYPGGGLSRRLYLARQQRPPSRDAAG</sequence>
<dbReference type="STRING" id="1555241.A0A4P9X420"/>
<feature type="region of interest" description="Disordered" evidence="1">
    <location>
        <begin position="485"/>
        <end position="565"/>
    </location>
</feature>
<feature type="compositionally biased region" description="Basic and acidic residues" evidence="1">
    <location>
        <begin position="630"/>
        <end position="640"/>
    </location>
</feature>
<evidence type="ECO:0008006" key="4">
    <source>
        <dbReference type="Google" id="ProtNLM"/>
    </source>
</evidence>
<feature type="compositionally biased region" description="Pro residues" evidence="1">
    <location>
        <begin position="408"/>
        <end position="417"/>
    </location>
</feature>
<dbReference type="GO" id="GO:0000076">
    <property type="term" value="P:DNA replication checkpoint signaling"/>
    <property type="evidence" value="ECO:0007669"/>
    <property type="project" value="TreeGrafter"/>
</dbReference>
<feature type="compositionally biased region" description="Pro residues" evidence="1">
    <location>
        <begin position="433"/>
        <end position="445"/>
    </location>
</feature>
<feature type="compositionally biased region" description="Gly residues" evidence="1">
    <location>
        <begin position="271"/>
        <end position="292"/>
    </location>
</feature>
<feature type="compositionally biased region" description="Acidic residues" evidence="1">
    <location>
        <begin position="799"/>
        <end position="808"/>
    </location>
</feature>
<evidence type="ECO:0000313" key="3">
    <source>
        <dbReference type="Proteomes" id="UP000274922"/>
    </source>
</evidence>
<feature type="region of interest" description="Disordered" evidence="1">
    <location>
        <begin position="399"/>
        <end position="467"/>
    </location>
</feature>
<protein>
    <recommendedName>
        <fullName evidence="4">Rad9-domain-containing protein</fullName>
    </recommendedName>
</protein>
<feature type="region of interest" description="Disordered" evidence="1">
    <location>
        <begin position="662"/>
        <end position="842"/>
    </location>
</feature>
<feature type="compositionally biased region" description="Pro residues" evidence="1">
    <location>
        <begin position="77"/>
        <end position="92"/>
    </location>
</feature>
<dbReference type="PANTHER" id="PTHR15237">
    <property type="entry name" value="DNA REPAIR PROTEIN RAD9"/>
    <property type="match status" value="1"/>
</dbReference>
<evidence type="ECO:0000256" key="1">
    <source>
        <dbReference type="SAM" id="MobiDB-lite"/>
    </source>
</evidence>
<feature type="region of interest" description="Disordered" evidence="1">
    <location>
        <begin position="268"/>
        <end position="298"/>
    </location>
</feature>
<dbReference type="OrthoDB" id="60092at2759"/>
<dbReference type="GO" id="GO:0006281">
    <property type="term" value="P:DNA repair"/>
    <property type="evidence" value="ECO:0007669"/>
    <property type="project" value="TreeGrafter"/>
</dbReference>
<feature type="region of interest" description="Disordered" evidence="1">
    <location>
        <begin position="610"/>
        <end position="649"/>
    </location>
</feature>
<gene>
    <name evidence="2" type="ORF">CXG81DRAFT_27479</name>
</gene>
<feature type="compositionally biased region" description="Low complexity" evidence="1">
    <location>
        <begin position="485"/>
        <end position="495"/>
    </location>
</feature>
<keyword evidence="3" id="KW-1185">Reference proteome</keyword>
<feature type="compositionally biased region" description="Acidic residues" evidence="1">
    <location>
        <begin position="720"/>
        <end position="732"/>
    </location>
</feature>
<dbReference type="AlphaFoldDB" id="A0A4P9X420"/>